<dbReference type="SUPFAM" id="SSF55961">
    <property type="entry name" value="Bet v1-like"/>
    <property type="match status" value="1"/>
</dbReference>
<reference evidence="1 2" key="1">
    <citation type="submission" date="2019-03" db="EMBL/GenBank/DDBJ databases">
        <title>Genomics of glacier-inhabiting Cryobacterium strains.</title>
        <authorList>
            <person name="Liu Q."/>
            <person name="Xin Y.-H."/>
        </authorList>
    </citation>
    <scope>NUCLEOTIDE SEQUENCE [LARGE SCALE GENOMIC DNA]</scope>
    <source>
        <strain evidence="1 2">Sr59</strain>
    </source>
</reference>
<dbReference type="Pfam" id="PF10604">
    <property type="entry name" value="Polyketide_cyc2"/>
    <property type="match status" value="1"/>
</dbReference>
<evidence type="ECO:0000313" key="2">
    <source>
        <dbReference type="Proteomes" id="UP000298468"/>
    </source>
</evidence>
<sequence>MSVSFECATESVLPPERLFDLARDISAHTDSMSGFRETAVSGVRSGLIGLNEEVTWRAWHFGLPLRMTSRITTMSPPERFSDEQTRGPFRFFTHEHEFRPHGDGTLMIDRVSFAAPLGFLGRLVERLVLASYMRRLIEQRNSYLQGIVR</sequence>
<dbReference type="Gene3D" id="3.30.530.20">
    <property type="match status" value="1"/>
</dbReference>
<dbReference type="AlphaFoldDB" id="A0A4V3IWJ7"/>
<proteinExistence type="predicted"/>
<accession>A0A4V3IWJ7</accession>
<comment type="caution">
    <text evidence="1">The sequence shown here is derived from an EMBL/GenBank/DDBJ whole genome shotgun (WGS) entry which is preliminary data.</text>
</comment>
<dbReference type="Proteomes" id="UP000298468">
    <property type="component" value="Unassembled WGS sequence"/>
</dbReference>
<dbReference type="InterPro" id="IPR019587">
    <property type="entry name" value="Polyketide_cyclase/dehydratase"/>
</dbReference>
<keyword evidence="2" id="KW-1185">Reference proteome</keyword>
<dbReference type="EMBL" id="SOHM01000034">
    <property type="protein sequence ID" value="TFD85842.1"/>
    <property type="molecule type" value="Genomic_DNA"/>
</dbReference>
<organism evidence="1 2">
    <name type="scientific">Cryobacterium lactosi</name>
    <dbReference type="NCBI Taxonomy" id="1259202"/>
    <lineage>
        <taxon>Bacteria</taxon>
        <taxon>Bacillati</taxon>
        <taxon>Actinomycetota</taxon>
        <taxon>Actinomycetes</taxon>
        <taxon>Micrococcales</taxon>
        <taxon>Microbacteriaceae</taxon>
        <taxon>Cryobacterium</taxon>
    </lineage>
</organism>
<dbReference type="InterPro" id="IPR023393">
    <property type="entry name" value="START-like_dom_sf"/>
</dbReference>
<protein>
    <submittedName>
        <fullName evidence="1">Cyclase</fullName>
    </submittedName>
</protein>
<evidence type="ECO:0000313" key="1">
    <source>
        <dbReference type="EMBL" id="TFD85842.1"/>
    </source>
</evidence>
<dbReference type="OrthoDB" id="9801773at2"/>
<dbReference type="CDD" id="cd07820">
    <property type="entry name" value="SRPBCC_3"/>
    <property type="match status" value="1"/>
</dbReference>
<gene>
    <name evidence="1" type="ORF">E3T61_17100</name>
</gene>
<name>A0A4V3IWJ7_9MICO</name>